<accession>A0A8J7V0U3</accession>
<organism evidence="2 3">
    <name type="scientific">Marivibrio halodurans</name>
    <dbReference type="NCBI Taxonomy" id="2039722"/>
    <lineage>
        <taxon>Bacteria</taxon>
        <taxon>Pseudomonadati</taxon>
        <taxon>Pseudomonadota</taxon>
        <taxon>Alphaproteobacteria</taxon>
        <taxon>Rhodospirillales</taxon>
        <taxon>Rhodospirillaceae</taxon>
        <taxon>Marivibrio</taxon>
    </lineage>
</organism>
<name>A0A8J7V0U3_9PROT</name>
<protein>
    <submittedName>
        <fullName evidence="2">Uncharacterized protein</fullName>
    </submittedName>
</protein>
<feature type="compositionally biased region" description="Polar residues" evidence="1">
    <location>
        <begin position="77"/>
        <end position="87"/>
    </location>
</feature>
<proteinExistence type="predicted"/>
<reference evidence="2" key="1">
    <citation type="submission" date="2021-04" db="EMBL/GenBank/DDBJ databases">
        <authorList>
            <person name="Zhang D.-C."/>
        </authorList>
    </citation>
    <scope>NUCLEOTIDE SEQUENCE</scope>
    <source>
        <strain evidence="2">CGMCC 1.15697</strain>
    </source>
</reference>
<sequence>MTIKVQIGDTNQRHYRAEDRGRIPEGLYRDDDGDVVLITADGEAIPFVREDDDRHYTVTGDFRYPLCRMRPGASITIINEPTPSETSARGCPGDMLDKN</sequence>
<dbReference type="AlphaFoldDB" id="A0A8J7V0U3"/>
<dbReference type="EMBL" id="JAGMWN010000001">
    <property type="protein sequence ID" value="MBP5855660.1"/>
    <property type="molecule type" value="Genomic_DNA"/>
</dbReference>
<keyword evidence="3" id="KW-1185">Reference proteome</keyword>
<comment type="caution">
    <text evidence="2">The sequence shown here is derived from an EMBL/GenBank/DDBJ whole genome shotgun (WGS) entry which is preliminary data.</text>
</comment>
<evidence type="ECO:0000256" key="1">
    <source>
        <dbReference type="SAM" id="MobiDB-lite"/>
    </source>
</evidence>
<evidence type="ECO:0000313" key="3">
    <source>
        <dbReference type="Proteomes" id="UP000672602"/>
    </source>
</evidence>
<feature type="region of interest" description="Disordered" evidence="1">
    <location>
        <begin position="77"/>
        <end position="99"/>
    </location>
</feature>
<dbReference type="Proteomes" id="UP000672602">
    <property type="component" value="Unassembled WGS sequence"/>
</dbReference>
<dbReference type="RefSeq" id="WP_210680237.1">
    <property type="nucleotide sequence ID" value="NZ_JAGMWN010000001.1"/>
</dbReference>
<evidence type="ECO:0000313" key="2">
    <source>
        <dbReference type="EMBL" id="MBP5855660.1"/>
    </source>
</evidence>
<gene>
    <name evidence="2" type="ORF">KAJ83_01465</name>
</gene>